<accession>A0A383TI16</accession>
<dbReference type="EMBL" id="UNRR01000027">
    <property type="protein sequence ID" value="SYZ79289.1"/>
    <property type="molecule type" value="Genomic_DNA"/>
</dbReference>
<organism evidence="2 3">
    <name type="scientific">Trichococcus shcherbakoviae</name>
    <dbReference type="NCBI Taxonomy" id="2094020"/>
    <lineage>
        <taxon>Bacteria</taxon>
        <taxon>Bacillati</taxon>
        <taxon>Bacillota</taxon>
        <taxon>Bacilli</taxon>
        <taxon>Lactobacillales</taxon>
        <taxon>Carnobacteriaceae</taxon>
        <taxon>Trichococcus</taxon>
    </lineage>
</organism>
<evidence type="ECO:0000313" key="3">
    <source>
        <dbReference type="Proteomes" id="UP000262072"/>
    </source>
</evidence>
<dbReference type="PROSITE" id="PS51257">
    <property type="entry name" value="PROKAR_LIPOPROTEIN"/>
    <property type="match status" value="1"/>
</dbReference>
<evidence type="ECO:0000256" key="1">
    <source>
        <dbReference type="SAM" id="Phobius"/>
    </source>
</evidence>
<feature type="transmembrane region" description="Helical" evidence="1">
    <location>
        <begin position="166"/>
        <end position="186"/>
    </location>
</feature>
<proteinExistence type="predicted"/>
<dbReference type="RefSeq" id="WP_119093536.1">
    <property type="nucleotide sequence ID" value="NZ_UNRR01000027.1"/>
</dbReference>
<feature type="transmembrane region" description="Helical" evidence="1">
    <location>
        <begin position="45"/>
        <end position="64"/>
    </location>
</feature>
<keyword evidence="1" id="KW-0472">Membrane</keyword>
<gene>
    <name evidence="2" type="ORF">TART1_2116</name>
</gene>
<dbReference type="Proteomes" id="UP000262072">
    <property type="component" value="Unassembled WGS sequence"/>
</dbReference>
<dbReference type="OrthoDB" id="2199852at2"/>
<feature type="transmembrane region" description="Helical" evidence="1">
    <location>
        <begin position="133"/>
        <end position="154"/>
    </location>
</feature>
<evidence type="ECO:0000313" key="2">
    <source>
        <dbReference type="EMBL" id="SYZ79289.1"/>
    </source>
</evidence>
<name>A0A383TI16_9LACT</name>
<dbReference type="AlphaFoldDB" id="A0A383TI16"/>
<reference evidence="3" key="1">
    <citation type="submission" date="2018-05" db="EMBL/GenBank/DDBJ databases">
        <authorList>
            <person name="Strepis N."/>
        </authorList>
    </citation>
    <scope>NUCLEOTIDE SEQUENCE [LARGE SCALE GENOMIC DNA]</scope>
</reference>
<keyword evidence="1" id="KW-1133">Transmembrane helix</keyword>
<protein>
    <submittedName>
        <fullName evidence="2">Uncharacterized protein</fullName>
    </submittedName>
</protein>
<keyword evidence="1" id="KW-0812">Transmembrane</keyword>
<feature type="transmembrane region" description="Helical" evidence="1">
    <location>
        <begin position="211"/>
        <end position="231"/>
    </location>
</feature>
<feature type="transmembrane region" description="Helical" evidence="1">
    <location>
        <begin position="84"/>
        <end position="105"/>
    </location>
</feature>
<sequence>MKLKTAITYRLTYQTRSLLIYMAYFTVFACLMPLLAIFLSDTTEIVHSDIIFSAICFMFILALIGINSDFKLFIQNGLSRQNIFLANIWTNALISVGFSGLLVLIQKLFDRPLISNFRFEIFLVDLYSKSAFFPSWFLLFFFLFFASTIGVVIGTFNELFSGIQKILILLALIMIPTLVGLLFQTIDKQITMNILDSLKEILGISSTGLNIWPLVGTLLVLITINLLLSFLMNQKREIKRING</sequence>
<feature type="transmembrane region" description="Helical" evidence="1">
    <location>
        <begin position="21"/>
        <end position="39"/>
    </location>
</feature>